<feature type="region of interest" description="Disordered" evidence="1">
    <location>
        <begin position="29"/>
        <end position="48"/>
    </location>
</feature>
<evidence type="ECO:0000259" key="2">
    <source>
        <dbReference type="Pfam" id="PF05378"/>
    </source>
</evidence>
<dbReference type="Pfam" id="PF05378">
    <property type="entry name" value="Hydant_A_N"/>
    <property type="match status" value="1"/>
</dbReference>
<dbReference type="InterPro" id="IPR008040">
    <property type="entry name" value="Hydant_A_N"/>
</dbReference>
<sequence length="48" mass="5110">MKDVRLGIDVGGPFTDFVLVSPGTNARFTLKEPSTPHDPSLAVERGLA</sequence>
<dbReference type="EMBL" id="UINC01172049">
    <property type="protein sequence ID" value="SVD76923.1"/>
    <property type="molecule type" value="Genomic_DNA"/>
</dbReference>
<evidence type="ECO:0000313" key="3">
    <source>
        <dbReference type="EMBL" id="SVD76923.1"/>
    </source>
</evidence>
<evidence type="ECO:0000256" key="1">
    <source>
        <dbReference type="SAM" id="MobiDB-lite"/>
    </source>
</evidence>
<name>A0A382Y105_9ZZZZ</name>
<gene>
    <name evidence="3" type="ORF">METZ01_LOCUS429777</name>
</gene>
<protein>
    <recommendedName>
        <fullName evidence="2">Hydantoinase/oxoprolinase N-terminal domain-containing protein</fullName>
    </recommendedName>
</protein>
<dbReference type="AlphaFoldDB" id="A0A382Y105"/>
<feature type="non-terminal residue" evidence="3">
    <location>
        <position position="48"/>
    </location>
</feature>
<accession>A0A382Y105</accession>
<feature type="domain" description="Hydantoinase/oxoprolinase N-terminal" evidence="2">
    <location>
        <begin position="5"/>
        <end position="47"/>
    </location>
</feature>
<proteinExistence type="predicted"/>
<reference evidence="3" key="1">
    <citation type="submission" date="2018-05" db="EMBL/GenBank/DDBJ databases">
        <authorList>
            <person name="Lanie J.A."/>
            <person name="Ng W.-L."/>
            <person name="Kazmierczak K.M."/>
            <person name="Andrzejewski T.M."/>
            <person name="Davidsen T.M."/>
            <person name="Wayne K.J."/>
            <person name="Tettelin H."/>
            <person name="Glass J.I."/>
            <person name="Rusch D."/>
            <person name="Podicherti R."/>
            <person name="Tsui H.-C.T."/>
            <person name="Winkler M.E."/>
        </authorList>
    </citation>
    <scope>NUCLEOTIDE SEQUENCE</scope>
</reference>
<organism evidence="3">
    <name type="scientific">marine metagenome</name>
    <dbReference type="NCBI Taxonomy" id="408172"/>
    <lineage>
        <taxon>unclassified sequences</taxon>
        <taxon>metagenomes</taxon>
        <taxon>ecological metagenomes</taxon>
    </lineage>
</organism>